<feature type="chain" id="PRO_5030559109" evidence="1">
    <location>
        <begin position="22"/>
        <end position="171"/>
    </location>
</feature>
<protein>
    <submittedName>
        <fullName evidence="2">DUF3833 domain-containing protein</fullName>
    </submittedName>
</protein>
<reference evidence="2 3" key="1">
    <citation type="journal article" date="1994" name="Int. J. Syst. Bacteriol.">
        <title>Phylogenetic positions of novel aerobic, bacteriochlorophyll a-containing bacteria and description of Roseococcus thiosulfatophilus gen. nov., sp. nov., Erythromicrobium ramosum gen. nov., sp. nov., and Erythrobacter litoralis sp. nov.</title>
        <authorList>
            <person name="Yurkov V."/>
            <person name="Stackebrandt E."/>
            <person name="Holmes A."/>
            <person name="Fuerst J.A."/>
            <person name="Hugenholtz P."/>
            <person name="Golecki J."/>
            <person name="Gad'on N."/>
            <person name="Gorlenko V.M."/>
            <person name="Kompantseva E.I."/>
            <person name="Drews G."/>
        </authorList>
    </citation>
    <scope>NUCLEOTIDE SEQUENCE [LARGE SCALE GENOMIC DNA]</scope>
    <source>
        <strain evidence="2 3">KR-99</strain>
    </source>
</reference>
<evidence type="ECO:0000313" key="2">
    <source>
        <dbReference type="EMBL" id="MBA1373747.1"/>
    </source>
</evidence>
<organism evidence="2 3">
    <name type="scientific">Sphingomonas ursincola</name>
    <dbReference type="NCBI Taxonomy" id="56361"/>
    <lineage>
        <taxon>Bacteria</taxon>
        <taxon>Pseudomonadati</taxon>
        <taxon>Pseudomonadota</taxon>
        <taxon>Alphaproteobacteria</taxon>
        <taxon>Sphingomonadales</taxon>
        <taxon>Sphingomonadaceae</taxon>
        <taxon>Sphingomonas</taxon>
    </lineage>
</organism>
<feature type="signal peptide" evidence="1">
    <location>
        <begin position="1"/>
        <end position="21"/>
    </location>
</feature>
<dbReference type="Pfam" id="PF12915">
    <property type="entry name" value="DUF3833"/>
    <property type="match status" value="1"/>
</dbReference>
<dbReference type="RefSeq" id="WP_181266705.1">
    <property type="nucleotide sequence ID" value="NZ_BAAAGB010000002.1"/>
</dbReference>
<keyword evidence="1" id="KW-0732">Signal</keyword>
<dbReference type="AlphaFoldDB" id="A0A7V8U7T3"/>
<evidence type="ECO:0000313" key="3">
    <source>
        <dbReference type="Proteomes" id="UP000589292"/>
    </source>
</evidence>
<sequence length="171" mass="18535">MTRVHLSLLPVLIALTGCVGASGRPGLASDAPTFDVARAFVGASAGEGRLKIAFRKTRPVHVQSTGHQAEDGTIVVDQIITEPGRKATTRQWRLREVAPGRYAGSLSDAAGPVEGAVRGNCLELRFRMKGDLTAHQWLFAMPDGRTVQNRMSIRKSGILVARLHETITRRD</sequence>
<keyword evidence="3" id="KW-1185">Reference proteome</keyword>
<dbReference type="Proteomes" id="UP000589292">
    <property type="component" value="Unassembled WGS sequence"/>
</dbReference>
<accession>A0A7V8U7T3</accession>
<gene>
    <name evidence="2" type="ORF">FG486_05305</name>
</gene>
<dbReference type="EMBL" id="VDES01000001">
    <property type="protein sequence ID" value="MBA1373747.1"/>
    <property type="molecule type" value="Genomic_DNA"/>
</dbReference>
<dbReference type="PROSITE" id="PS51257">
    <property type="entry name" value="PROKAR_LIPOPROTEIN"/>
    <property type="match status" value="1"/>
</dbReference>
<dbReference type="InterPro" id="IPR024409">
    <property type="entry name" value="DUF3833"/>
</dbReference>
<evidence type="ECO:0000256" key="1">
    <source>
        <dbReference type="SAM" id="SignalP"/>
    </source>
</evidence>
<name>A0A7V8U7T3_9SPHN</name>
<proteinExistence type="predicted"/>
<comment type="caution">
    <text evidence="2">The sequence shown here is derived from an EMBL/GenBank/DDBJ whole genome shotgun (WGS) entry which is preliminary data.</text>
</comment>